<sequence>MSVDTSKIVAVHDTPSRQQANELLSEGWVLLNTGTGTDENGAAYTLFVLGRPEGVTP</sequence>
<evidence type="ECO:0000313" key="2">
    <source>
        <dbReference type="Proteomes" id="UP001195660"/>
    </source>
</evidence>
<reference evidence="1 2" key="1">
    <citation type="submission" date="2019-11" db="EMBL/GenBank/DDBJ databases">
        <title>Novel Deefgea species.</title>
        <authorList>
            <person name="Han J.-H."/>
        </authorList>
    </citation>
    <scope>NUCLEOTIDE SEQUENCE [LARGE SCALE GENOMIC DNA]</scope>
    <source>
        <strain evidence="1 2">LMG 24817</strain>
    </source>
</reference>
<proteinExistence type="predicted"/>
<evidence type="ECO:0000313" key="1">
    <source>
        <dbReference type="EMBL" id="MBM5572989.1"/>
    </source>
</evidence>
<organism evidence="1 2">
    <name type="scientific">Deefgea chitinilytica</name>
    <dbReference type="NCBI Taxonomy" id="570276"/>
    <lineage>
        <taxon>Bacteria</taxon>
        <taxon>Pseudomonadati</taxon>
        <taxon>Pseudomonadota</taxon>
        <taxon>Betaproteobacteria</taxon>
        <taxon>Neisseriales</taxon>
        <taxon>Chitinibacteraceae</taxon>
        <taxon>Deefgea</taxon>
    </lineage>
</organism>
<comment type="caution">
    <text evidence="1">The sequence shown here is derived from an EMBL/GenBank/DDBJ whole genome shotgun (WGS) entry which is preliminary data.</text>
</comment>
<name>A0ABS2CFQ0_9NEIS</name>
<gene>
    <name evidence="1" type="ORF">GM173_15565</name>
</gene>
<dbReference type="Proteomes" id="UP001195660">
    <property type="component" value="Unassembled WGS sequence"/>
</dbReference>
<keyword evidence="2" id="KW-1185">Reference proteome</keyword>
<protein>
    <submittedName>
        <fullName evidence="1">Uncharacterized protein</fullName>
    </submittedName>
</protein>
<dbReference type="RefSeq" id="WP_203572316.1">
    <property type="nucleotide sequence ID" value="NZ_WOFE01000015.1"/>
</dbReference>
<dbReference type="EMBL" id="WOFE01000015">
    <property type="protein sequence ID" value="MBM5572989.1"/>
    <property type="molecule type" value="Genomic_DNA"/>
</dbReference>
<accession>A0ABS2CFQ0</accession>